<comment type="caution">
    <text evidence="2">The sequence shown here is derived from an EMBL/GenBank/DDBJ whole genome shotgun (WGS) entry which is preliminary data.</text>
</comment>
<gene>
    <name evidence="2" type="ORF">RhiirA4_478351</name>
</gene>
<protein>
    <submittedName>
        <fullName evidence="2">Uncharacterized protein</fullName>
    </submittedName>
</protein>
<feature type="compositionally biased region" description="Basic residues" evidence="1">
    <location>
        <begin position="95"/>
        <end position="106"/>
    </location>
</feature>
<reference evidence="2 3" key="1">
    <citation type="submission" date="2015-10" db="EMBL/GenBank/DDBJ databases">
        <title>Genome analyses suggest a sexual origin of heterokaryosis in a supposedly ancient asexual fungus.</title>
        <authorList>
            <person name="Ropars J."/>
            <person name="Sedzielewska K."/>
            <person name="Noel J."/>
            <person name="Charron P."/>
            <person name="Farinelli L."/>
            <person name="Marton T."/>
            <person name="Kruger M."/>
            <person name="Pelin A."/>
            <person name="Brachmann A."/>
            <person name="Corradi N."/>
        </authorList>
    </citation>
    <scope>NUCLEOTIDE SEQUENCE [LARGE SCALE GENOMIC DNA]</scope>
    <source>
        <strain evidence="2 3">A4</strain>
    </source>
</reference>
<keyword evidence="3" id="KW-1185">Reference proteome</keyword>
<dbReference type="Proteomes" id="UP000234323">
    <property type="component" value="Unassembled WGS sequence"/>
</dbReference>
<organism evidence="2 3">
    <name type="scientific">Rhizophagus irregularis</name>
    <dbReference type="NCBI Taxonomy" id="588596"/>
    <lineage>
        <taxon>Eukaryota</taxon>
        <taxon>Fungi</taxon>
        <taxon>Fungi incertae sedis</taxon>
        <taxon>Mucoromycota</taxon>
        <taxon>Glomeromycotina</taxon>
        <taxon>Glomeromycetes</taxon>
        <taxon>Glomerales</taxon>
        <taxon>Glomeraceae</taxon>
        <taxon>Rhizophagus</taxon>
    </lineage>
</organism>
<dbReference type="EMBL" id="LLXI01002520">
    <property type="protein sequence ID" value="PKY57352.1"/>
    <property type="molecule type" value="Genomic_DNA"/>
</dbReference>
<feature type="compositionally biased region" description="Basic residues" evidence="1">
    <location>
        <begin position="1"/>
        <end position="12"/>
    </location>
</feature>
<evidence type="ECO:0000313" key="2">
    <source>
        <dbReference type="EMBL" id="PKY57352.1"/>
    </source>
</evidence>
<dbReference type="AlphaFoldDB" id="A0A2I1HEQ3"/>
<dbReference type="VEuPathDB" id="FungiDB:FUN_005308"/>
<accession>A0A2I1HEQ3</accession>
<evidence type="ECO:0000256" key="1">
    <source>
        <dbReference type="SAM" id="MobiDB-lite"/>
    </source>
</evidence>
<name>A0A2I1HEQ3_9GLOM</name>
<evidence type="ECO:0000313" key="3">
    <source>
        <dbReference type="Proteomes" id="UP000234323"/>
    </source>
</evidence>
<proteinExistence type="predicted"/>
<feature type="compositionally biased region" description="Basic residues" evidence="1">
    <location>
        <begin position="56"/>
        <end position="75"/>
    </location>
</feature>
<dbReference type="VEuPathDB" id="FungiDB:RhiirA1_468673"/>
<sequence length="244" mass="27647">MTQKKSNKKKSSRVVEEDTDIGMEVSTPKFEEMSEEKSSTVVSTDSVETDENISSKSKKSSKKKSSTKEKSKHSSSSKQTDPIDVGKSTETVSSKKSKKSKKKSTKKNAEEPSLTEVPTVDYTSYIETVEEIEKLNRNDLINYLKNKKELDLDKQDINTIKITRKRKYEEPQVVLSDIIKIAVKEEFSRQKSEIGTKSAKVENIDYPADLPTPLYKRVKVSEELIPKTDDEDKVAEMSIYTSTV</sequence>
<feature type="compositionally biased region" description="Basic and acidic residues" evidence="1">
    <location>
        <begin position="29"/>
        <end position="38"/>
    </location>
</feature>
<dbReference type="VEuPathDB" id="FungiDB:RhiirFUN_004972"/>
<feature type="region of interest" description="Disordered" evidence="1">
    <location>
        <begin position="1"/>
        <end position="119"/>
    </location>
</feature>